<keyword evidence="4" id="KW-1185">Reference proteome</keyword>
<proteinExistence type="predicted"/>
<evidence type="ECO:0000313" key="4">
    <source>
        <dbReference type="Proteomes" id="UP000245507"/>
    </source>
</evidence>
<organism evidence="3 4">
    <name type="scientific">Nocardioides silvaticus</name>
    <dbReference type="NCBI Taxonomy" id="2201891"/>
    <lineage>
        <taxon>Bacteria</taxon>
        <taxon>Bacillati</taxon>
        <taxon>Actinomycetota</taxon>
        <taxon>Actinomycetes</taxon>
        <taxon>Propionibacteriales</taxon>
        <taxon>Nocardioidaceae</taxon>
        <taxon>Nocardioides</taxon>
    </lineage>
</organism>
<dbReference type="InterPro" id="IPR024498">
    <property type="entry name" value="DUF2786"/>
</dbReference>
<reference evidence="3 4" key="1">
    <citation type="submission" date="2018-05" db="EMBL/GenBank/DDBJ databases">
        <title>Nocardioides silvaticus genome.</title>
        <authorList>
            <person name="Li C."/>
            <person name="Wang G."/>
        </authorList>
    </citation>
    <scope>NUCLEOTIDE SEQUENCE [LARGE SCALE GENOMIC DNA]</scope>
    <source>
        <strain evidence="3 4">CCTCC AB 2018079</strain>
    </source>
</reference>
<dbReference type="Pfam" id="PF23771">
    <property type="entry name" value="DUF7168"/>
    <property type="match status" value="1"/>
</dbReference>
<evidence type="ECO:0000259" key="1">
    <source>
        <dbReference type="Pfam" id="PF10979"/>
    </source>
</evidence>
<evidence type="ECO:0000313" key="3">
    <source>
        <dbReference type="EMBL" id="PWN01428.1"/>
    </source>
</evidence>
<dbReference type="AlphaFoldDB" id="A0A316TCD5"/>
<dbReference type="RefSeq" id="WP_109696287.1">
    <property type="nucleotide sequence ID" value="NZ_QGDD01000009.1"/>
</dbReference>
<dbReference type="Proteomes" id="UP000245507">
    <property type="component" value="Unassembled WGS sequence"/>
</dbReference>
<sequence>MTTARPRSADPDRRAVYAAEDRLAAWLDSTTAERPSVTVDGQTYEPGPDLRFTEPAAAATYLDAVLARLRDSGKDYDGREQQEVVVRSRAGARMAVYEPETRTIALPPFEVGGRWALRATVVLHELTHHLSGEHAHGAEWRATFLRLLEDAGLPVTAQLLQLAYAAEGLEQVGHSVDDGALARLAKLLRQAERASNEHERAAYLAKAQALATRHSVALAVARAHTAKEEGREQPVAESYRIGQRGKKGLARYVRLLLNIAHANDIRCTISHDSTAVTLHGFPSDIAVTKAIYESLLVQMVADCERHLRSGLRDEQTVWDSRRRRYVARPVATITARLAFYEAYAWRIGERLDEAREATLAAVRVEPEQSSETALALRQKEIDVHDFFAEALRRNNIRGTWAADRRTKVNDAPMAAEEGLRAADRARLSDEKALGEAG</sequence>
<evidence type="ECO:0000259" key="2">
    <source>
        <dbReference type="Pfam" id="PF23771"/>
    </source>
</evidence>
<accession>A0A316TCD5</accession>
<name>A0A316TCD5_9ACTN</name>
<dbReference type="OrthoDB" id="4760874at2"/>
<feature type="domain" description="DUF2786" evidence="1">
    <location>
        <begin position="180"/>
        <end position="216"/>
    </location>
</feature>
<dbReference type="EMBL" id="QGDD01000009">
    <property type="protein sequence ID" value="PWN01428.1"/>
    <property type="molecule type" value="Genomic_DNA"/>
</dbReference>
<dbReference type="Pfam" id="PF10979">
    <property type="entry name" value="DUF2786"/>
    <property type="match status" value="1"/>
</dbReference>
<comment type="caution">
    <text evidence="3">The sequence shown here is derived from an EMBL/GenBank/DDBJ whole genome shotgun (WGS) entry which is preliminary data.</text>
</comment>
<gene>
    <name evidence="3" type="ORF">DJ010_17885</name>
</gene>
<feature type="domain" description="DUF7168" evidence="2">
    <location>
        <begin position="246"/>
        <end position="369"/>
    </location>
</feature>
<protein>
    <submittedName>
        <fullName evidence="3">Uncharacterized protein</fullName>
    </submittedName>
</protein>
<dbReference type="InterPro" id="IPR055592">
    <property type="entry name" value="DUF7168"/>
</dbReference>